<sequence length="116" mass="13530">MRRRPGQPGRRNDDEMTRMPKYTIGIVSQLLNLPPQVLRRYEEAGLLEPARQSGKNRLYSDYDISILEEIVELSNEGINANGIRYILQMRQEIYILRRQVTEARENQDGTPPSTDR</sequence>
<dbReference type="AlphaFoldDB" id="A0A8J3N5D8"/>
<proteinExistence type="predicted"/>
<evidence type="ECO:0000313" key="3">
    <source>
        <dbReference type="EMBL" id="GHO99172.1"/>
    </source>
</evidence>
<evidence type="ECO:0000256" key="1">
    <source>
        <dbReference type="ARBA" id="ARBA00023125"/>
    </source>
</evidence>
<gene>
    <name evidence="3" type="ORF">KSF_092200</name>
</gene>
<protein>
    <recommendedName>
        <fullName evidence="2">HTH merR-type domain-containing protein</fullName>
    </recommendedName>
</protein>
<dbReference type="Pfam" id="PF13411">
    <property type="entry name" value="MerR_1"/>
    <property type="match status" value="1"/>
</dbReference>
<dbReference type="Proteomes" id="UP000597444">
    <property type="component" value="Unassembled WGS sequence"/>
</dbReference>
<dbReference type="EMBL" id="BNJK01000002">
    <property type="protein sequence ID" value="GHO99172.1"/>
    <property type="molecule type" value="Genomic_DNA"/>
</dbReference>
<dbReference type="PANTHER" id="PTHR30204:SF58">
    <property type="entry name" value="HTH-TYPE TRANSCRIPTIONAL REGULATOR YFMP"/>
    <property type="match status" value="1"/>
</dbReference>
<name>A0A8J3N5D8_9CHLR</name>
<organism evidence="3 4">
    <name type="scientific">Reticulibacter mediterranei</name>
    <dbReference type="NCBI Taxonomy" id="2778369"/>
    <lineage>
        <taxon>Bacteria</taxon>
        <taxon>Bacillati</taxon>
        <taxon>Chloroflexota</taxon>
        <taxon>Ktedonobacteria</taxon>
        <taxon>Ktedonobacterales</taxon>
        <taxon>Reticulibacteraceae</taxon>
        <taxon>Reticulibacter</taxon>
    </lineage>
</organism>
<comment type="caution">
    <text evidence="3">The sequence shown here is derived from an EMBL/GenBank/DDBJ whole genome shotgun (WGS) entry which is preliminary data.</text>
</comment>
<keyword evidence="4" id="KW-1185">Reference proteome</keyword>
<feature type="domain" description="HTH merR-type" evidence="2">
    <location>
        <begin position="21"/>
        <end position="89"/>
    </location>
</feature>
<dbReference type="PANTHER" id="PTHR30204">
    <property type="entry name" value="REDOX-CYCLING DRUG-SENSING TRANSCRIPTIONAL ACTIVATOR SOXR"/>
    <property type="match status" value="1"/>
</dbReference>
<dbReference type="GO" id="GO:0003677">
    <property type="term" value="F:DNA binding"/>
    <property type="evidence" value="ECO:0007669"/>
    <property type="project" value="UniProtKB-KW"/>
</dbReference>
<dbReference type="SUPFAM" id="SSF46955">
    <property type="entry name" value="Putative DNA-binding domain"/>
    <property type="match status" value="1"/>
</dbReference>
<dbReference type="SMART" id="SM00422">
    <property type="entry name" value="HTH_MERR"/>
    <property type="match status" value="1"/>
</dbReference>
<accession>A0A8J3N5D8</accession>
<dbReference type="InterPro" id="IPR047057">
    <property type="entry name" value="MerR_fam"/>
</dbReference>
<reference evidence="3" key="1">
    <citation type="submission" date="2020-10" db="EMBL/GenBank/DDBJ databases">
        <title>Taxonomic study of unclassified bacteria belonging to the class Ktedonobacteria.</title>
        <authorList>
            <person name="Yabe S."/>
            <person name="Wang C.M."/>
            <person name="Zheng Y."/>
            <person name="Sakai Y."/>
            <person name="Cavaletti L."/>
            <person name="Monciardini P."/>
            <person name="Donadio S."/>
        </authorList>
    </citation>
    <scope>NUCLEOTIDE SEQUENCE</scope>
    <source>
        <strain evidence="3">ID150040</strain>
    </source>
</reference>
<dbReference type="PROSITE" id="PS50937">
    <property type="entry name" value="HTH_MERR_2"/>
    <property type="match status" value="1"/>
</dbReference>
<dbReference type="GO" id="GO:0003700">
    <property type="term" value="F:DNA-binding transcription factor activity"/>
    <property type="evidence" value="ECO:0007669"/>
    <property type="project" value="InterPro"/>
</dbReference>
<dbReference type="RefSeq" id="WP_220209826.1">
    <property type="nucleotide sequence ID" value="NZ_BNJK01000002.1"/>
</dbReference>
<dbReference type="InterPro" id="IPR000551">
    <property type="entry name" value="MerR-type_HTH_dom"/>
</dbReference>
<dbReference type="InterPro" id="IPR009061">
    <property type="entry name" value="DNA-bd_dom_put_sf"/>
</dbReference>
<keyword evidence="1" id="KW-0238">DNA-binding</keyword>
<dbReference type="Gene3D" id="1.10.1660.10">
    <property type="match status" value="1"/>
</dbReference>
<evidence type="ECO:0000259" key="2">
    <source>
        <dbReference type="PROSITE" id="PS50937"/>
    </source>
</evidence>
<evidence type="ECO:0000313" key="4">
    <source>
        <dbReference type="Proteomes" id="UP000597444"/>
    </source>
</evidence>